<feature type="compositionally biased region" description="Basic and acidic residues" evidence="12">
    <location>
        <begin position="363"/>
        <end position="386"/>
    </location>
</feature>
<comment type="subcellular location">
    <subcellularLocation>
        <location evidence="2">Endomembrane system</location>
    </subcellularLocation>
</comment>
<feature type="compositionally biased region" description="Polar residues" evidence="12">
    <location>
        <begin position="45"/>
        <end position="61"/>
    </location>
</feature>
<keyword evidence="8" id="KW-0833">Ubl conjugation pathway</keyword>
<dbReference type="CDD" id="cd16745">
    <property type="entry name" value="RING-HC_AtRMA-like"/>
    <property type="match status" value="1"/>
</dbReference>
<keyword evidence="10 13" id="KW-0472">Membrane</keyword>
<dbReference type="GO" id="GO:0008270">
    <property type="term" value="F:zinc ion binding"/>
    <property type="evidence" value="ECO:0007669"/>
    <property type="project" value="UniProtKB-KW"/>
</dbReference>
<dbReference type="AlphaFoldDB" id="A0A6V7SAC5"/>
<feature type="compositionally biased region" description="Polar residues" evidence="12">
    <location>
        <begin position="259"/>
        <end position="282"/>
    </location>
</feature>
<reference evidence="15 16" key="1">
    <citation type="submission" date="2020-08" db="EMBL/GenBank/DDBJ databases">
        <authorList>
            <person name="Ramaprasad A."/>
        </authorList>
    </citation>
    <scope>NUCLEOTIDE SEQUENCE [LARGE SCALE GENOMIC DNA]</scope>
</reference>
<sequence>MNETSKEYDSLYDCIYDYDDNDELINTVNNDSLVNFNTQNKSAYPCINQNKDSSNDQTKISPKNDKQNEPKLFTDCILPNTLNDIDTYKNNQKVENIKKEELGALCKDEAPTDKGSLLISKNNINCNTRNSDTNKILENDNNNKSSELNKNITNSNEKNSTNNSMHINDDSNIIKNNHNEKEINNNIKTIEETKDDKLNLLYQSSKEIVSSPHELGFIILENTCEQIKKNEGLLSKEYKSEGNRKKKNENGYEKEQIDKNNISSNKQNEYNTTDNKSGSYQNNEKKETASNNASQQNDCNRSTFECNICFDDVRDPVVTRCGHLFCWFCLSAWIKKNNDCPVCKAEVTKENVIPLYGRGQNSSDHKYSTTEEPRPTPKRKENVRRNNDYSNNLGLRASFGVWANPFSFGMSYTNMSDQSHFYDNRNDNLRPQMDAFHVEAASSCFFFLGFFLSLYILFYSS</sequence>
<evidence type="ECO:0000256" key="4">
    <source>
        <dbReference type="ARBA" id="ARBA00012483"/>
    </source>
</evidence>
<feature type="compositionally biased region" description="Low complexity" evidence="12">
    <location>
        <begin position="149"/>
        <end position="164"/>
    </location>
</feature>
<dbReference type="GO" id="GO:0016567">
    <property type="term" value="P:protein ubiquitination"/>
    <property type="evidence" value="ECO:0007669"/>
    <property type="project" value="UniProtKB-UniPathway"/>
</dbReference>
<feature type="compositionally biased region" description="Polar residues" evidence="12">
    <location>
        <begin position="289"/>
        <end position="298"/>
    </location>
</feature>
<keyword evidence="6" id="KW-0479">Metal-binding</keyword>
<dbReference type="SMART" id="SM00184">
    <property type="entry name" value="RING"/>
    <property type="match status" value="1"/>
</dbReference>
<evidence type="ECO:0000256" key="6">
    <source>
        <dbReference type="ARBA" id="ARBA00022723"/>
    </source>
</evidence>
<proteinExistence type="predicted"/>
<evidence type="ECO:0000256" key="8">
    <source>
        <dbReference type="ARBA" id="ARBA00022786"/>
    </source>
</evidence>
<protein>
    <recommendedName>
        <fullName evidence="4">RING-type E3 ubiquitin transferase</fullName>
        <ecNumber evidence="4">2.3.2.27</ecNumber>
    </recommendedName>
</protein>
<dbReference type="Pfam" id="PF00097">
    <property type="entry name" value="zf-C3HC4"/>
    <property type="match status" value="1"/>
</dbReference>
<evidence type="ECO:0000259" key="14">
    <source>
        <dbReference type="PROSITE" id="PS50089"/>
    </source>
</evidence>
<dbReference type="PROSITE" id="PS50089">
    <property type="entry name" value="ZF_RING_2"/>
    <property type="match status" value="1"/>
</dbReference>
<evidence type="ECO:0000256" key="5">
    <source>
        <dbReference type="ARBA" id="ARBA00022679"/>
    </source>
</evidence>
<feature type="region of interest" description="Disordered" evidence="12">
    <location>
        <begin position="45"/>
        <end position="71"/>
    </location>
</feature>
<dbReference type="GO" id="GO:0006511">
    <property type="term" value="P:ubiquitin-dependent protein catabolic process"/>
    <property type="evidence" value="ECO:0007669"/>
    <property type="project" value="InterPro"/>
</dbReference>
<evidence type="ECO:0000256" key="12">
    <source>
        <dbReference type="SAM" id="MobiDB-lite"/>
    </source>
</evidence>
<dbReference type="Proteomes" id="UP000515550">
    <property type="component" value="Chromosome PVBDA_11"/>
</dbReference>
<dbReference type="GO" id="GO:0061630">
    <property type="term" value="F:ubiquitin protein ligase activity"/>
    <property type="evidence" value="ECO:0007669"/>
    <property type="project" value="UniProtKB-EC"/>
</dbReference>
<feature type="transmembrane region" description="Helical" evidence="13">
    <location>
        <begin position="440"/>
        <end position="459"/>
    </location>
</feature>
<evidence type="ECO:0000256" key="2">
    <source>
        <dbReference type="ARBA" id="ARBA00004308"/>
    </source>
</evidence>
<evidence type="ECO:0000256" key="10">
    <source>
        <dbReference type="ARBA" id="ARBA00023136"/>
    </source>
</evidence>
<keyword evidence="5" id="KW-0808">Transferase</keyword>
<keyword evidence="9" id="KW-0862">Zinc</keyword>
<dbReference type="InterPro" id="IPR045103">
    <property type="entry name" value="RNF5/RNF185-like"/>
</dbReference>
<evidence type="ECO:0000256" key="1">
    <source>
        <dbReference type="ARBA" id="ARBA00000900"/>
    </source>
</evidence>
<dbReference type="SUPFAM" id="SSF57850">
    <property type="entry name" value="RING/U-box"/>
    <property type="match status" value="1"/>
</dbReference>
<gene>
    <name evidence="15" type="ORF">PVBDA_1102650</name>
</gene>
<feature type="compositionally biased region" description="Basic and acidic residues" evidence="12">
    <location>
        <begin position="239"/>
        <end position="258"/>
    </location>
</feature>
<comment type="catalytic activity">
    <reaction evidence="1">
        <text>S-ubiquitinyl-[E2 ubiquitin-conjugating enzyme]-L-cysteine + [acceptor protein]-L-lysine = [E2 ubiquitin-conjugating enzyme]-L-cysteine + N(6)-ubiquitinyl-[acceptor protein]-L-lysine.</text>
        <dbReference type="EC" id="2.3.2.27"/>
    </reaction>
</comment>
<evidence type="ECO:0000313" key="16">
    <source>
        <dbReference type="Proteomes" id="UP000515550"/>
    </source>
</evidence>
<keyword evidence="13" id="KW-0812">Transmembrane</keyword>
<dbReference type="InterPro" id="IPR001841">
    <property type="entry name" value="Znf_RING"/>
</dbReference>
<dbReference type="InterPro" id="IPR018957">
    <property type="entry name" value="Znf_C3HC4_RING-type"/>
</dbReference>
<evidence type="ECO:0000256" key="7">
    <source>
        <dbReference type="ARBA" id="ARBA00022771"/>
    </source>
</evidence>
<feature type="region of interest" description="Disordered" evidence="12">
    <location>
        <begin position="358"/>
        <end position="386"/>
    </location>
</feature>
<dbReference type="VEuPathDB" id="PlasmoDB:PVBDA_1102650"/>
<feature type="region of interest" description="Disordered" evidence="12">
    <location>
        <begin position="130"/>
        <end position="169"/>
    </location>
</feature>
<keyword evidence="7 11" id="KW-0863">Zinc-finger</keyword>
<dbReference type="Gene3D" id="3.30.40.10">
    <property type="entry name" value="Zinc/RING finger domain, C3HC4 (zinc finger)"/>
    <property type="match status" value="1"/>
</dbReference>
<evidence type="ECO:0000256" key="11">
    <source>
        <dbReference type="PROSITE-ProRule" id="PRU00175"/>
    </source>
</evidence>
<dbReference type="InterPro" id="IPR017907">
    <property type="entry name" value="Znf_RING_CS"/>
</dbReference>
<dbReference type="GO" id="GO:0005783">
    <property type="term" value="C:endoplasmic reticulum"/>
    <property type="evidence" value="ECO:0007669"/>
    <property type="project" value="InterPro"/>
</dbReference>
<dbReference type="EC" id="2.3.2.27" evidence="4"/>
<organism evidence="15 16">
    <name type="scientific">Plasmodium vinckei brucechwatti</name>
    <dbReference type="NCBI Taxonomy" id="119398"/>
    <lineage>
        <taxon>Eukaryota</taxon>
        <taxon>Sar</taxon>
        <taxon>Alveolata</taxon>
        <taxon>Apicomplexa</taxon>
        <taxon>Aconoidasida</taxon>
        <taxon>Haemosporida</taxon>
        <taxon>Plasmodiidae</taxon>
        <taxon>Plasmodium</taxon>
        <taxon>Plasmodium (Vinckeia)</taxon>
    </lineage>
</organism>
<feature type="region of interest" description="Disordered" evidence="12">
    <location>
        <begin position="239"/>
        <end position="298"/>
    </location>
</feature>
<accession>A0A6V7SAC5</accession>
<feature type="compositionally biased region" description="Polar residues" evidence="12">
    <location>
        <begin position="130"/>
        <end position="148"/>
    </location>
</feature>
<dbReference type="PROSITE" id="PS00518">
    <property type="entry name" value="ZF_RING_1"/>
    <property type="match status" value="1"/>
</dbReference>
<dbReference type="InterPro" id="IPR013083">
    <property type="entry name" value="Znf_RING/FYVE/PHD"/>
</dbReference>
<dbReference type="EMBL" id="LR865389">
    <property type="protein sequence ID" value="CAD2095438.1"/>
    <property type="molecule type" value="Genomic_DNA"/>
</dbReference>
<dbReference type="PANTHER" id="PTHR12313">
    <property type="entry name" value="E3 UBIQUITIN-PROTEIN LIGASE RNF5-RELATED"/>
    <property type="match status" value="1"/>
</dbReference>
<evidence type="ECO:0000256" key="9">
    <source>
        <dbReference type="ARBA" id="ARBA00022833"/>
    </source>
</evidence>
<comment type="pathway">
    <text evidence="3">Protein modification; protein ubiquitination.</text>
</comment>
<keyword evidence="13" id="KW-1133">Transmembrane helix</keyword>
<dbReference type="UniPathway" id="UPA00143"/>
<evidence type="ECO:0000256" key="3">
    <source>
        <dbReference type="ARBA" id="ARBA00004906"/>
    </source>
</evidence>
<name>A0A6V7SAC5_PLAVN</name>
<feature type="domain" description="RING-type" evidence="14">
    <location>
        <begin position="306"/>
        <end position="344"/>
    </location>
</feature>
<evidence type="ECO:0000256" key="13">
    <source>
        <dbReference type="SAM" id="Phobius"/>
    </source>
</evidence>
<evidence type="ECO:0000313" key="15">
    <source>
        <dbReference type="EMBL" id="CAD2095438.1"/>
    </source>
</evidence>